<evidence type="ECO:0000313" key="2">
    <source>
        <dbReference type="EMBL" id="OHU76419.1"/>
    </source>
</evidence>
<evidence type="ECO:0000259" key="1">
    <source>
        <dbReference type="PROSITE" id="PS51819"/>
    </source>
</evidence>
<dbReference type="SUPFAM" id="SSF54593">
    <property type="entry name" value="Glyoxalase/Bleomycin resistance protein/Dihydroxybiphenyl dioxygenase"/>
    <property type="match status" value="1"/>
</dbReference>
<dbReference type="InterPro" id="IPR050383">
    <property type="entry name" value="GlyoxalaseI/FosfomycinResist"/>
</dbReference>
<dbReference type="InterPro" id="IPR004360">
    <property type="entry name" value="Glyas_Fos-R_dOase_dom"/>
</dbReference>
<gene>
    <name evidence="2" type="ORF">BKG84_24285</name>
</gene>
<dbReference type="AlphaFoldDB" id="A0A1S1LVN8"/>
<feature type="domain" description="VOC" evidence="1">
    <location>
        <begin position="7"/>
        <end position="136"/>
    </location>
</feature>
<evidence type="ECO:0000313" key="3">
    <source>
        <dbReference type="Proteomes" id="UP000179441"/>
    </source>
</evidence>
<keyword evidence="3" id="KW-1185">Reference proteome</keyword>
<dbReference type="PANTHER" id="PTHR21366">
    <property type="entry name" value="GLYOXALASE FAMILY PROTEIN"/>
    <property type="match status" value="1"/>
</dbReference>
<protein>
    <submittedName>
        <fullName evidence="2">Glyoxalase</fullName>
    </submittedName>
</protein>
<dbReference type="Proteomes" id="UP000179441">
    <property type="component" value="Unassembled WGS sequence"/>
</dbReference>
<dbReference type="Gene3D" id="3.10.180.10">
    <property type="entry name" value="2,3-Dihydroxybiphenyl 1,2-Dioxygenase, domain 1"/>
    <property type="match status" value="1"/>
</dbReference>
<dbReference type="EMBL" id="MLIS01000003">
    <property type="protein sequence ID" value="OHU76419.1"/>
    <property type="molecule type" value="Genomic_DNA"/>
</dbReference>
<dbReference type="RefSeq" id="WP_070931215.1">
    <property type="nucleotide sequence ID" value="NZ_CP050145.1"/>
</dbReference>
<accession>A0A1S1LVN8</accession>
<proteinExistence type="predicted"/>
<name>A0A1S1LVN8_MYCCH</name>
<dbReference type="CDD" id="cd06587">
    <property type="entry name" value="VOC"/>
    <property type="match status" value="1"/>
</dbReference>
<sequence length="149" mass="16455">MSVSFVRWSHVALNCRDLAATEHFYSAWFGFTRSRVFESPYRTTIFLRLGDVYLELFGGVSVDTRVALSSSADGPQHPGSVRHIAFQVDDVDALLTKMGAAAVVTLGPLDFDQYIPGWRSVWLSDPDGVTVEVSQGYRDVPEPGKALLD</sequence>
<dbReference type="InterPro" id="IPR029068">
    <property type="entry name" value="Glyas_Bleomycin-R_OHBP_Dase"/>
</dbReference>
<dbReference type="Pfam" id="PF00903">
    <property type="entry name" value="Glyoxalase"/>
    <property type="match status" value="1"/>
</dbReference>
<comment type="caution">
    <text evidence="2">The sequence shown here is derived from an EMBL/GenBank/DDBJ whole genome shotgun (WGS) entry which is preliminary data.</text>
</comment>
<dbReference type="InterPro" id="IPR037523">
    <property type="entry name" value="VOC_core"/>
</dbReference>
<reference evidence="2 3" key="1">
    <citation type="submission" date="2016-10" db="EMBL/GenBank/DDBJ databases">
        <title>Evaluation of Human, Veterinary and Environmental Mycobacterium chelonae Isolates by Core Genome Phylogenomic Analysis, Targeted Gene Comparison, and Anti-microbial Susceptibility Patterns: A Tale of Mistaken Identities.</title>
        <authorList>
            <person name="Fogelson S.B."/>
            <person name="Camus A.C."/>
            <person name="Lorenz W."/>
            <person name="Vasireddy R."/>
            <person name="Vasireddy S."/>
            <person name="Smith T."/>
            <person name="Brown-Elliott B.A."/>
            <person name="Wallace R.J.Jr."/>
            <person name="Hasan N.A."/>
            <person name="Reischl U."/>
            <person name="Sanchez S."/>
        </authorList>
    </citation>
    <scope>NUCLEOTIDE SEQUENCE [LARGE SCALE GENOMIC DNA]</scope>
    <source>
        <strain evidence="2 3">15518</strain>
    </source>
</reference>
<dbReference type="PROSITE" id="PS51819">
    <property type="entry name" value="VOC"/>
    <property type="match status" value="1"/>
</dbReference>
<organism evidence="2 3">
    <name type="scientific">Mycobacteroides chelonae</name>
    <name type="common">Mycobacterium chelonae</name>
    <dbReference type="NCBI Taxonomy" id="1774"/>
    <lineage>
        <taxon>Bacteria</taxon>
        <taxon>Bacillati</taxon>
        <taxon>Actinomycetota</taxon>
        <taxon>Actinomycetes</taxon>
        <taxon>Mycobacteriales</taxon>
        <taxon>Mycobacteriaceae</taxon>
        <taxon>Mycobacteroides</taxon>
    </lineage>
</organism>